<dbReference type="PANTHER" id="PTHR24321:SF8">
    <property type="entry name" value="ESTRADIOL 17-BETA-DEHYDROGENASE 8-RELATED"/>
    <property type="match status" value="1"/>
</dbReference>
<evidence type="ECO:0000313" key="6">
    <source>
        <dbReference type="Proteomes" id="UP000663929"/>
    </source>
</evidence>
<organism evidence="5 6">
    <name type="scientific">Sulfidibacter corallicola</name>
    <dbReference type="NCBI Taxonomy" id="2818388"/>
    <lineage>
        <taxon>Bacteria</taxon>
        <taxon>Pseudomonadati</taxon>
        <taxon>Acidobacteriota</taxon>
        <taxon>Holophagae</taxon>
        <taxon>Acanthopleuribacterales</taxon>
        <taxon>Acanthopleuribacteraceae</taxon>
        <taxon>Sulfidibacter</taxon>
    </lineage>
</organism>
<accession>A0A8A4TJM4</accession>
<reference evidence="5" key="1">
    <citation type="submission" date="2021-03" db="EMBL/GenBank/DDBJ databases">
        <title>Acanthopleuribacteraceae sp. M133.</title>
        <authorList>
            <person name="Wang G."/>
        </authorList>
    </citation>
    <scope>NUCLEOTIDE SEQUENCE</scope>
    <source>
        <strain evidence="5">M133</strain>
    </source>
</reference>
<name>A0A8A4TJM4_SULCO</name>
<evidence type="ECO:0000256" key="3">
    <source>
        <dbReference type="ARBA" id="ARBA00023027"/>
    </source>
</evidence>
<dbReference type="SMART" id="SM00822">
    <property type="entry name" value="PKS_KR"/>
    <property type="match status" value="1"/>
</dbReference>
<gene>
    <name evidence="5" type="ORF">J3U87_31465</name>
</gene>
<dbReference type="AlphaFoldDB" id="A0A8A4TJM4"/>
<dbReference type="InterPro" id="IPR002347">
    <property type="entry name" value="SDR_fam"/>
</dbReference>
<evidence type="ECO:0000256" key="2">
    <source>
        <dbReference type="ARBA" id="ARBA00023002"/>
    </source>
</evidence>
<comment type="similarity">
    <text evidence="1">Belongs to the short-chain dehydrogenases/reductases (SDR) family.</text>
</comment>
<dbReference type="NCBIfam" id="NF005681">
    <property type="entry name" value="PRK07478.1"/>
    <property type="match status" value="1"/>
</dbReference>
<dbReference type="GO" id="GO:0016491">
    <property type="term" value="F:oxidoreductase activity"/>
    <property type="evidence" value="ECO:0007669"/>
    <property type="project" value="UniProtKB-KW"/>
</dbReference>
<evidence type="ECO:0000313" key="5">
    <source>
        <dbReference type="EMBL" id="QTD50126.1"/>
    </source>
</evidence>
<dbReference type="CDD" id="cd05233">
    <property type="entry name" value="SDR_c"/>
    <property type="match status" value="1"/>
</dbReference>
<dbReference type="KEGG" id="scor:J3U87_31465"/>
<dbReference type="PRINTS" id="PR00081">
    <property type="entry name" value="GDHRDH"/>
</dbReference>
<dbReference type="InterPro" id="IPR057326">
    <property type="entry name" value="KR_dom"/>
</dbReference>
<keyword evidence="3" id="KW-0520">NAD</keyword>
<proteinExistence type="inferred from homology"/>
<dbReference type="PRINTS" id="PR00080">
    <property type="entry name" value="SDRFAMILY"/>
</dbReference>
<dbReference type="InterPro" id="IPR036291">
    <property type="entry name" value="NAD(P)-bd_dom_sf"/>
</dbReference>
<feature type="domain" description="Ketoreductase" evidence="4">
    <location>
        <begin position="2"/>
        <end position="180"/>
    </location>
</feature>
<dbReference type="Gene3D" id="3.40.50.720">
    <property type="entry name" value="NAD(P)-binding Rossmann-like Domain"/>
    <property type="match status" value="1"/>
</dbReference>
<evidence type="ECO:0000256" key="1">
    <source>
        <dbReference type="ARBA" id="ARBA00006484"/>
    </source>
</evidence>
<protein>
    <submittedName>
        <fullName evidence="5">SDR family oxidoreductase</fullName>
    </submittedName>
</protein>
<keyword evidence="2" id="KW-0560">Oxidoreductase</keyword>
<sequence>MTGATSGIGYATALLFAQHGARLVLNGRRREPLAALVAHIEAAGGEALGVPGDVKDEALAESLVVTAVDRFGGLDIAFNNAGIIGDMQPVTNLSMAAWRDIVDTNLTSAFLGAKYQIPAMLTRGAGSLVFTSSFVGYTAGIPGMAAYGASKAGQIGLVKTLAAAYGASGIRVNALLPGGTDTPMNLANAPDAGPEVQSFVEGLHAVKRIAAPEEIARAALFLVSDASSFVTGTAFLVDGGVSICKT</sequence>
<dbReference type="FunFam" id="3.40.50.720:FF:000084">
    <property type="entry name" value="Short-chain dehydrogenase reductase"/>
    <property type="match status" value="1"/>
</dbReference>
<dbReference type="Proteomes" id="UP000663929">
    <property type="component" value="Chromosome"/>
</dbReference>
<dbReference type="SUPFAM" id="SSF51735">
    <property type="entry name" value="NAD(P)-binding Rossmann-fold domains"/>
    <property type="match status" value="1"/>
</dbReference>
<dbReference type="PANTHER" id="PTHR24321">
    <property type="entry name" value="DEHYDROGENASES, SHORT CHAIN"/>
    <property type="match status" value="1"/>
</dbReference>
<dbReference type="EMBL" id="CP071793">
    <property type="protein sequence ID" value="QTD50126.1"/>
    <property type="molecule type" value="Genomic_DNA"/>
</dbReference>
<dbReference type="Pfam" id="PF13561">
    <property type="entry name" value="adh_short_C2"/>
    <property type="match status" value="1"/>
</dbReference>
<evidence type="ECO:0000259" key="4">
    <source>
        <dbReference type="SMART" id="SM00822"/>
    </source>
</evidence>
<keyword evidence="6" id="KW-1185">Reference proteome</keyword>